<evidence type="ECO:0000313" key="9">
    <source>
        <dbReference type="Proteomes" id="UP000712157"/>
    </source>
</evidence>
<dbReference type="Gene3D" id="3.20.20.70">
    <property type="entry name" value="Aldolase class I"/>
    <property type="match status" value="1"/>
</dbReference>
<dbReference type="AlphaFoldDB" id="A0A949JZU3"/>
<gene>
    <name evidence="8" type="primary">acgM</name>
    <name evidence="8" type="ORF">KTH89_17080</name>
</gene>
<dbReference type="InterPro" id="IPR007197">
    <property type="entry name" value="rSAM"/>
</dbReference>
<dbReference type="InterPro" id="IPR027583">
    <property type="entry name" value="rSAM_ACGX"/>
</dbReference>
<dbReference type="PIRSF" id="PIRSF037420">
    <property type="entry name" value="PQQ_syn_pqqE"/>
    <property type="match status" value="1"/>
</dbReference>
<name>A0A949JZU3_9FIRM</name>
<dbReference type="CDD" id="cd01335">
    <property type="entry name" value="Radical_SAM"/>
    <property type="match status" value="1"/>
</dbReference>
<dbReference type="Pfam" id="PF04055">
    <property type="entry name" value="Radical_SAM"/>
    <property type="match status" value="1"/>
</dbReference>
<dbReference type="EMBL" id="JAHQCW010000031">
    <property type="protein sequence ID" value="MBU9738260.1"/>
    <property type="molecule type" value="Genomic_DNA"/>
</dbReference>
<dbReference type="RefSeq" id="WP_238722503.1">
    <property type="nucleotide sequence ID" value="NZ_JAHQCW010000031.1"/>
</dbReference>
<keyword evidence="4" id="KW-0479">Metal-binding</keyword>
<evidence type="ECO:0000256" key="6">
    <source>
        <dbReference type="ARBA" id="ARBA00023014"/>
    </source>
</evidence>
<comment type="caution">
    <text evidence="8">The sequence shown here is derived from an EMBL/GenBank/DDBJ whole genome shotgun (WGS) entry which is preliminary data.</text>
</comment>
<dbReference type="InterPro" id="IPR023885">
    <property type="entry name" value="4Fe4S-binding_SPASM_dom"/>
</dbReference>
<keyword evidence="3" id="KW-0949">S-adenosyl-L-methionine</keyword>
<organism evidence="8 9">
    <name type="scientific">Diplocloster agilis</name>
    <dbReference type="NCBI Taxonomy" id="2850323"/>
    <lineage>
        <taxon>Bacteria</taxon>
        <taxon>Bacillati</taxon>
        <taxon>Bacillota</taxon>
        <taxon>Clostridia</taxon>
        <taxon>Lachnospirales</taxon>
        <taxon>Lachnospiraceae</taxon>
        <taxon>Diplocloster</taxon>
    </lineage>
</organism>
<dbReference type="GO" id="GO:0003824">
    <property type="term" value="F:catalytic activity"/>
    <property type="evidence" value="ECO:0007669"/>
    <property type="project" value="InterPro"/>
</dbReference>
<comment type="cofactor">
    <cofactor evidence="1">
        <name>[4Fe-4S] cluster</name>
        <dbReference type="ChEBI" id="CHEBI:49883"/>
    </cofactor>
</comment>
<proteinExistence type="predicted"/>
<evidence type="ECO:0000256" key="1">
    <source>
        <dbReference type="ARBA" id="ARBA00001966"/>
    </source>
</evidence>
<dbReference type="Proteomes" id="UP000712157">
    <property type="component" value="Unassembled WGS sequence"/>
</dbReference>
<dbReference type="SMART" id="SM00729">
    <property type="entry name" value="Elp3"/>
    <property type="match status" value="1"/>
</dbReference>
<dbReference type="InterPro" id="IPR013785">
    <property type="entry name" value="Aldolase_TIM"/>
</dbReference>
<evidence type="ECO:0000256" key="5">
    <source>
        <dbReference type="ARBA" id="ARBA00023004"/>
    </source>
</evidence>
<keyword evidence="5" id="KW-0408">Iron</keyword>
<dbReference type="Pfam" id="PF13186">
    <property type="entry name" value="SPASM"/>
    <property type="match status" value="1"/>
</dbReference>
<sequence>MNKSFGLQWHITDLCDQRCKHCYIYSKNGETSRPELKLEDLRIILMNYLEMCERFRVAPYIFVTGGDPLLYYDIWGYLELLSNRKIPFSILGNPFHLTPGVCERLHRLGCQKYQMSLDGLQRTHDTIRKEGSFDNTLEKVPLLKDSGIKTAVMTTVSKHNILEIPELIKIVVDHHVDSYAFARYCPTHRDDYNLVTPEEYRGLLQQCWELFEKYKDRGTLFSLKDHLWIPFLHEKGVFQPEENKENLILEGCNCGISHMTILANGDVYACRRFESLIGNALSDSLERVFLGPQMEYYREYDKFEACSDCKYLCYCRGCPAVGYGLTGDFYGKDPQCWVAR</sequence>
<feature type="domain" description="Radical SAM core" evidence="7">
    <location>
        <begin position="1"/>
        <end position="230"/>
    </location>
</feature>
<reference evidence="8" key="1">
    <citation type="submission" date="2021-06" db="EMBL/GenBank/DDBJ databases">
        <title>Description of novel taxa of the family Lachnospiraceae.</title>
        <authorList>
            <person name="Chaplin A.V."/>
            <person name="Sokolova S.R."/>
            <person name="Pikina A.P."/>
            <person name="Korzhanova M."/>
            <person name="Belova V."/>
            <person name="Korostin D."/>
            <person name="Efimov B.A."/>
        </authorList>
    </citation>
    <scope>NUCLEOTIDE SEQUENCE</scope>
    <source>
        <strain evidence="8">ASD5720</strain>
    </source>
</reference>
<dbReference type="SUPFAM" id="SSF102114">
    <property type="entry name" value="Radical SAM enzymes"/>
    <property type="match status" value="1"/>
</dbReference>
<evidence type="ECO:0000256" key="4">
    <source>
        <dbReference type="ARBA" id="ARBA00022723"/>
    </source>
</evidence>
<evidence type="ECO:0000313" key="8">
    <source>
        <dbReference type="EMBL" id="MBU9738260.1"/>
    </source>
</evidence>
<dbReference type="GO" id="GO:0051539">
    <property type="term" value="F:4 iron, 4 sulfur cluster binding"/>
    <property type="evidence" value="ECO:0007669"/>
    <property type="project" value="UniProtKB-KW"/>
</dbReference>
<keyword evidence="2" id="KW-0004">4Fe-4S</keyword>
<dbReference type="NCBIfam" id="TIGR04340">
    <property type="entry name" value="rSAM_ACGX"/>
    <property type="match status" value="1"/>
</dbReference>
<dbReference type="PANTHER" id="PTHR11228">
    <property type="entry name" value="RADICAL SAM DOMAIN PROTEIN"/>
    <property type="match status" value="1"/>
</dbReference>
<accession>A0A949JZU3</accession>
<protein>
    <submittedName>
        <fullName evidence="8">Radical SAM/SPASM domain protein, ACGX system</fullName>
    </submittedName>
</protein>
<dbReference type="PROSITE" id="PS51918">
    <property type="entry name" value="RADICAL_SAM"/>
    <property type="match status" value="1"/>
</dbReference>
<evidence type="ECO:0000256" key="2">
    <source>
        <dbReference type="ARBA" id="ARBA00022485"/>
    </source>
</evidence>
<evidence type="ECO:0000259" key="7">
    <source>
        <dbReference type="PROSITE" id="PS51918"/>
    </source>
</evidence>
<dbReference type="GO" id="GO:0046872">
    <property type="term" value="F:metal ion binding"/>
    <property type="evidence" value="ECO:0007669"/>
    <property type="project" value="UniProtKB-KW"/>
</dbReference>
<dbReference type="SFLD" id="SFLDS00029">
    <property type="entry name" value="Radical_SAM"/>
    <property type="match status" value="1"/>
</dbReference>
<evidence type="ECO:0000256" key="3">
    <source>
        <dbReference type="ARBA" id="ARBA00022691"/>
    </source>
</evidence>
<dbReference type="NCBIfam" id="TIGR04085">
    <property type="entry name" value="rSAM_more_4Fe4S"/>
    <property type="match status" value="1"/>
</dbReference>
<keyword evidence="9" id="KW-1185">Reference proteome</keyword>
<dbReference type="InterPro" id="IPR050377">
    <property type="entry name" value="Radical_SAM_PqqE_MftC-like"/>
</dbReference>
<dbReference type="SFLD" id="SFLDG01067">
    <property type="entry name" value="SPASM/twitch_domain_containing"/>
    <property type="match status" value="1"/>
</dbReference>
<dbReference type="InterPro" id="IPR017200">
    <property type="entry name" value="PqqE-like"/>
</dbReference>
<dbReference type="InterPro" id="IPR058240">
    <property type="entry name" value="rSAM_sf"/>
</dbReference>
<dbReference type="PANTHER" id="PTHR11228:SF7">
    <property type="entry name" value="PQQA PEPTIDE CYCLASE"/>
    <property type="match status" value="1"/>
</dbReference>
<dbReference type="InterPro" id="IPR006638">
    <property type="entry name" value="Elp3/MiaA/NifB-like_rSAM"/>
</dbReference>
<keyword evidence="6" id="KW-0411">Iron-sulfur</keyword>